<dbReference type="InterPro" id="IPR046248">
    <property type="entry name" value="DUF6281"/>
</dbReference>
<evidence type="ECO:0000313" key="1">
    <source>
        <dbReference type="EMBL" id="MDT0485408.1"/>
    </source>
</evidence>
<dbReference type="InterPro" id="IPR024079">
    <property type="entry name" value="MetalloPept_cat_dom_sf"/>
</dbReference>
<evidence type="ECO:0000313" key="2">
    <source>
        <dbReference type="Proteomes" id="UP001183824"/>
    </source>
</evidence>
<dbReference type="Proteomes" id="UP001183824">
    <property type="component" value="Unassembled WGS sequence"/>
</dbReference>
<name>A0ABU2VIJ4_9ACTN</name>
<gene>
    <name evidence="1" type="ORF">RNB18_35480</name>
</gene>
<protein>
    <submittedName>
        <fullName evidence="1">DUF6281 family protein</fullName>
    </submittedName>
</protein>
<dbReference type="SUPFAM" id="SSF55486">
    <property type="entry name" value="Metalloproteases ('zincins'), catalytic domain"/>
    <property type="match status" value="1"/>
</dbReference>
<dbReference type="EMBL" id="JAVREZ010000015">
    <property type="protein sequence ID" value="MDT0485408.1"/>
    <property type="molecule type" value="Genomic_DNA"/>
</dbReference>
<dbReference type="Pfam" id="PF19797">
    <property type="entry name" value="DUF6281"/>
    <property type="match status" value="1"/>
</dbReference>
<reference evidence="2" key="1">
    <citation type="submission" date="2023-07" db="EMBL/GenBank/DDBJ databases">
        <title>30 novel species of actinomycetes from the DSMZ collection.</title>
        <authorList>
            <person name="Nouioui I."/>
        </authorList>
    </citation>
    <scope>NUCLEOTIDE SEQUENCE [LARGE SCALE GENOMIC DNA]</scope>
    <source>
        <strain evidence="2">DSM 41640</strain>
    </source>
</reference>
<proteinExistence type="predicted"/>
<comment type="caution">
    <text evidence="1">The sequence shown here is derived from an EMBL/GenBank/DDBJ whole genome shotgun (WGS) entry which is preliminary data.</text>
</comment>
<dbReference type="Gene3D" id="3.40.390.10">
    <property type="entry name" value="Collagenase (Catalytic Domain)"/>
    <property type="match status" value="1"/>
</dbReference>
<keyword evidence="2" id="KW-1185">Reference proteome</keyword>
<sequence length="223" mass="23291">MPRAGDAGQAEPTAGCSNKYDIRSVGTHEAGHIFGLKDIYGAHSNLTMFEKSIECSTRARTLGKGDVLGLRSIYWTGADAPRGGVPMKAALPIGRTGSVWTLLSAVLVTMSVACTSSSDSDGGESASSCAYRAEYQNRTYSGAEARGFTLGNKLGAATLPPCDDTPNDDSDGQTKLTSTTAHAIEGVDPSIAIALEQAPDDVIFVNVDSNTKLPEIKKMIQGS</sequence>
<accession>A0ABU2VIJ4</accession>
<organism evidence="1 2">
    <name type="scientific">Streptomyces doebereineriae</name>
    <dbReference type="NCBI Taxonomy" id="3075528"/>
    <lineage>
        <taxon>Bacteria</taxon>
        <taxon>Bacillati</taxon>
        <taxon>Actinomycetota</taxon>
        <taxon>Actinomycetes</taxon>
        <taxon>Kitasatosporales</taxon>
        <taxon>Streptomycetaceae</taxon>
        <taxon>Streptomyces</taxon>
    </lineage>
</organism>
<dbReference type="RefSeq" id="WP_311718183.1">
    <property type="nucleotide sequence ID" value="NZ_JAVREZ010000015.1"/>
</dbReference>